<dbReference type="Pfam" id="PF01687">
    <property type="entry name" value="Flavokinase"/>
    <property type="match status" value="1"/>
</dbReference>
<dbReference type="InterPro" id="IPR023465">
    <property type="entry name" value="Riboflavin_kinase_dom_sf"/>
</dbReference>
<keyword evidence="7 15" id="KW-0548">Nucleotidyltransferase</keyword>
<gene>
    <name evidence="17" type="ORF">EYC98_20315</name>
</gene>
<evidence type="ECO:0000256" key="12">
    <source>
        <dbReference type="ARBA" id="ARBA00023268"/>
    </source>
</evidence>
<evidence type="ECO:0000256" key="14">
    <source>
        <dbReference type="ARBA" id="ARBA00049494"/>
    </source>
</evidence>
<comment type="function">
    <text evidence="1">Catalyzes the phosphorylation of riboflavin to FMN followed by the adenylation of FMN to FAD.</text>
</comment>
<evidence type="ECO:0000256" key="5">
    <source>
        <dbReference type="ARBA" id="ARBA00022643"/>
    </source>
</evidence>
<comment type="catalytic activity">
    <reaction evidence="13 15">
        <text>riboflavin + ATP = FMN + ADP + H(+)</text>
        <dbReference type="Rhea" id="RHEA:14357"/>
        <dbReference type="ChEBI" id="CHEBI:15378"/>
        <dbReference type="ChEBI" id="CHEBI:30616"/>
        <dbReference type="ChEBI" id="CHEBI:57986"/>
        <dbReference type="ChEBI" id="CHEBI:58210"/>
        <dbReference type="ChEBI" id="CHEBI:456216"/>
        <dbReference type="EC" id="2.7.1.26"/>
    </reaction>
</comment>
<comment type="catalytic activity">
    <reaction evidence="14 15">
        <text>FMN + ATP + H(+) = FAD + diphosphate</text>
        <dbReference type="Rhea" id="RHEA:17237"/>
        <dbReference type="ChEBI" id="CHEBI:15378"/>
        <dbReference type="ChEBI" id="CHEBI:30616"/>
        <dbReference type="ChEBI" id="CHEBI:33019"/>
        <dbReference type="ChEBI" id="CHEBI:57692"/>
        <dbReference type="ChEBI" id="CHEBI:58210"/>
        <dbReference type="EC" id="2.7.7.2"/>
    </reaction>
</comment>
<evidence type="ECO:0000256" key="13">
    <source>
        <dbReference type="ARBA" id="ARBA00047880"/>
    </source>
</evidence>
<reference evidence="17" key="1">
    <citation type="submission" date="2019-02" db="EMBL/GenBank/DDBJ databases">
        <authorList>
            <person name="Li S.-H."/>
        </authorList>
    </citation>
    <scope>NUCLEOTIDE SEQUENCE</scope>
    <source>
        <strain evidence="17">IMCC14734</strain>
    </source>
</reference>
<keyword evidence="5 15" id="KW-0288">FMN</keyword>
<dbReference type="InterPro" id="IPR015864">
    <property type="entry name" value="FAD_synthase"/>
</dbReference>
<dbReference type="NCBIfam" id="TIGR00083">
    <property type="entry name" value="ribF"/>
    <property type="match status" value="1"/>
</dbReference>
<keyword evidence="9 15" id="KW-0418">Kinase</keyword>
<evidence type="ECO:0000259" key="16">
    <source>
        <dbReference type="SMART" id="SM00904"/>
    </source>
</evidence>
<keyword evidence="8 15" id="KW-0547">Nucleotide-binding</keyword>
<dbReference type="Gene3D" id="3.40.50.620">
    <property type="entry name" value="HUPs"/>
    <property type="match status" value="1"/>
</dbReference>
<evidence type="ECO:0000256" key="11">
    <source>
        <dbReference type="ARBA" id="ARBA00022840"/>
    </source>
</evidence>
<feature type="domain" description="Riboflavin kinase" evidence="16">
    <location>
        <begin position="183"/>
        <end position="312"/>
    </location>
</feature>
<keyword evidence="12" id="KW-0511">Multifunctional enzyme</keyword>
<dbReference type="PANTHER" id="PTHR22749:SF6">
    <property type="entry name" value="RIBOFLAVIN KINASE"/>
    <property type="match status" value="1"/>
</dbReference>
<dbReference type="InterPro" id="IPR014729">
    <property type="entry name" value="Rossmann-like_a/b/a_fold"/>
</dbReference>
<organism evidence="17 18">
    <name type="scientific">Candidatus Litorirhabdus singularis</name>
    <dbReference type="NCBI Taxonomy" id="2518993"/>
    <lineage>
        <taxon>Bacteria</taxon>
        <taxon>Pseudomonadati</taxon>
        <taxon>Pseudomonadota</taxon>
        <taxon>Gammaproteobacteria</taxon>
        <taxon>Cellvibrionales</taxon>
        <taxon>Halieaceae</taxon>
        <taxon>Candidatus Litorirhabdus</taxon>
    </lineage>
</organism>
<dbReference type="RefSeq" id="WP_279247250.1">
    <property type="nucleotide sequence ID" value="NZ_SHNN01000006.1"/>
</dbReference>
<evidence type="ECO:0000256" key="15">
    <source>
        <dbReference type="PIRNR" id="PIRNR004491"/>
    </source>
</evidence>
<sequence>MELIRGLHNLRPHHRGCVATIGAFDGVHHGHRAVLGHLLEKAQELQLPAVVVLFEPLPREYFAPTRAPARLMSFREKFVALKELGIDRVLRIRFDQKLQTMSAQDFISEIFVKGLGVRYIVVGDDLRFGHDREGDYWMMKAQGEQFGYETMHTSTLGFSGTRVSSTRIREALEKSDFALAEELLGRPYAITGKVVYGEQVGRSFGAPTANMELHRLRPPLAGVYAVEVRGALAGAADKLVAGVANVGTRPTVNDSIRANLEVHLLDFDADLYGRTIQVIFRHKLRDEHKFESLDLLKQQIHKDLAQGREFFKL</sequence>
<keyword evidence="4 15" id="KW-0285">Flavoprotein</keyword>
<accession>A0ABT3TLN5</accession>
<dbReference type="GO" id="GO:0008531">
    <property type="term" value="F:riboflavin kinase activity"/>
    <property type="evidence" value="ECO:0007669"/>
    <property type="project" value="UniProtKB-EC"/>
</dbReference>
<evidence type="ECO:0000256" key="6">
    <source>
        <dbReference type="ARBA" id="ARBA00022679"/>
    </source>
</evidence>
<dbReference type="GO" id="GO:0003919">
    <property type="term" value="F:FMN adenylyltransferase activity"/>
    <property type="evidence" value="ECO:0007669"/>
    <property type="project" value="UniProtKB-EC"/>
</dbReference>
<evidence type="ECO:0000256" key="10">
    <source>
        <dbReference type="ARBA" id="ARBA00022827"/>
    </source>
</evidence>
<dbReference type="SMART" id="SM00904">
    <property type="entry name" value="Flavokinase"/>
    <property type="match status" value="1"/>
</dbReference>
<name>A0ABT3TLN5_9GAMM</name>
<dbReference type="InterPro" id="IPR002606">
    <property type="entry name" value="Riboflavin_kinase_bac"/>
</dbReference>
<dbReference type="InterPro" id="IPR015865">
    <property type="entry name" value="Riboflavin_kinase_bac/euk"/>
</dbReference>
<dbReference type="InterPro" id="IPR023468">
    <property type="entry name" value="Riboflavin_kinase"/>
</dbReference>
<comment type="similarity">
    <text evidence="15">Belongs to the ribF family.</text>
</comment>
<comment type="caution">
    <text evidence="17">The sequence shown here is derived from an EMBL/GenBank/DDBJ whole genome shotgun (WGS) entry which is preliminary data.</text>
</comment>
<dbReference type="NCBIfam" id="NF004163">
    <property type="entry name" value="PRK05627.1-6"/>
    <property type="match status" value="1"/>
</dbReference>
<dbReference type="PANTHER" id="PTHR22749">
    <property type="entry name" value="RIBOFLAVIN KINASE/FMN ADENYLYLTRANSFERASE"/>
    <property type="match status" value="1"/>
</dbReference>
<evidence type="ECO:0000256" key="7">
    <source>
        <dbReference type="ARBA" id="ARBA00022695"/>
    </source>
</evidence>
<evidence type="ECO:0000256" key="9">
    <source>
        <dbReference type="ARBA" id="ARBA00022777"/>
    </source>
</evidence>
<keyword evidence="18" id="KW-1185">Reference proteome</keyword>
<evidence type="ECO:0000256" key="2">
    <source>
        <dbReference type="ARBA" id="ARBA00004726"/>
    </source>
</evidence>
<evidence type="ECO:0000256" key="8">
    <source>
        <dbReference type="ARBA" id="ARBA00022741"/>
    </source>
</evidence>
<dbReference type="NCBIfam" id="NF004162">
    <property type="entry name" value="PRK05627.1-5"/>
    <property type="match status" value="1"/>
</dbReference>
<keyword evidence="6 15" id="KW-0808">Transferase</keyword>
<dbReference type="Gene3D" id="2.40.30.30">
    <property type="entry name" value="Riboflavin kinase-like"/>
    <property type="match status" value="1"/>
</dbReference>
<comment type="pathway">
    <text evidence="2 15">Cofactor biosynthesis; FAD biosynthesis; FAD from FMN: step 1/1.</text>
</comment>
<evidence type="ECO:0000313" key="18">
    <source>
        <dbReference type="Proteomes" id="UP001143362"/>
    </source>
</evidence>
<dbReference type="SUPFAM" id="SSF52374">
    <property type="entry name" value="Nucleotidylyl transferase"/>
    <property type="match status" value="1"/>
</dbReference>
<dbReference type="SUPFAM" id="SSF82114">
    <property type="entry name" value="Riboflavin kinase-like"/>
    <property type="match status" value="1"/>
</dbReference>
<dbReference type="EC" id="2.7.7.2" evidence="15"/>
<comment type="pathway">
    <text evidence="3 15">Cofactor biosynthesis; FMN biosynthesis; FMN from riboflavin (ATP route): step 1/1.</text>
</comment>
<keyword evidence="11 15" id="KW-0067">ATP-binding</keyword>
<dbReference type="PIRSF" id="PIRSF004491">
    <property type="entry name" value="FAD_Synth"/>
    <property type="match status" value="1"/>
</dbReference>
<dbReference type="Pfam" id="PF06574">
    <property type="entry name" value="FAD_syn"/>
    <property type="match status" value="1"/>
</dbReference>
<dbReference type="EC" id="2.7.1.26" evidence="15"/>
<proteinExistence type="inferred from homology"/>
<dbReference type="NCBIfam" id="NF004159">
    <property type="entry name" value="PRK05627.1-2"/>
    <property type="match status" value="1"/>
</dbReference>
<dbReference type="NCBIfam" id="NF004160">
    <property type="entry name" value="PRK05627.1-3"/>
    <property type="match status" value="1"/>
</dbReference>
<keyword evidence="10 15" id="KW-0274">FAD</keyword>
<dbReference type="CDD" id="cd02064">
    <property type="entry name" value="FAD_synthetase_N"/>
    <property type="match status" value="1"/>
</dbReference>
<protein>
    <recommendedName>
        <fullName evidence="15">Riboflavin biosynthesis protein</fullName>
    </recommendedName>
    <domain>
        <recommendedName>
            <fullName evidence="15">Riboflavin kinase</fullName>
            <ecNumber evidence="15">2.7.1.26</ecNumber>
        </recommendedName>
        <alternativeName>
            <fullName evidence="15">Flavokinase</fullName>
        </alternativeName>
    </domain>
    <domain>
        <recommendedName>
            <fullName evidence="15">FMN adenylyltransferase</fullName>
            <ecNumber evidence="15">2.7.7.2</ecNumber>
        </recommendedName>
        <alternativeName>
            <fullName evidence="15">FAD pyrophosphorylase</fullName>
        </alternativeName>
        <alternativeName>
            <fullName evidence="15">FAD synthase</fullName>
        </alternativeName>
    </domain>
</protein>
<evidence type="ECO:0000256" key="3">
    <source>
        <dbReference type="ARBA" id="ARBA00005201"/>
    </source>
</evidence>
<dbReference type="EMBL" id="SHNN01000006">
    <property type="protein sequence ID" value="MCX2983213.1"/>
    <property type="molecule type" value="Genomic_DNA"/>
</dbReference>
<evidence type="ECO:0000256" key="1">
    <source>
        <dbReference type="ARBA" id="ARBA00002121"/>
    </source>
</evidence>
<evidence type="ECO:0000256" key="4">
    <source>
        <dbReference type="ARBA" id="ARBA00022630"/>
    </source>
</evidence>
<evidence type="ECO:0000313" key="17">
    <source>
        <dbReference type="EMBL" id="MCX2983213.1"/>
    </source>
</evidence>
<dbReference type="Proteomes" id="UP001143362">
    <property type="component" value="Unassembled WGS sequence"/>
</dbReference>